<dbReference type="EMBL" id="CP019312">
    <property type="protein sequence ID" value="APX11366.1"/>
    <property type="molecule type" value="Genomic_DNA"/>
</dbReference>
<dbReference type="Proteomes" id="UP000186336">
    <property type="component" value="Chromosome"/>
</dbReference>
<gene>
    <name evidence="1" type="ORF">BWR18_06485</name>
</gene>
<proteinExistence type="predicted"/>
<protein>
    <submittedName>
        <fullName evidence="1">Uncharacterized protein</fullName>
    </submittedName>
</protein>
<evidence type="ECO:0000313" key="1">
    <source>
        <dbReference type="EMBL" id="APX11366.1"/>
    </source>
</evidence>
<dbReference type="RefSeq" id="WP_076627228.1">
    <property type="nucleotide sequence ID" value="NZ_CP019312.1"/>
</dbReference>
<organism evidence="1 2">
    <name type="scientific">Tateyamaria omphalii</name>
    <dbReference type="NCBI Taxonomy" id="299262"/>
    <lineage>
        <taxon>Bacteria</taxon>
        <taxon>Pseudomonadati</taxon>
        <taxon>Pseudomonadota</taxon>
        <taxon>Alphaproteobacteria</taxon>
        <taxon>Rhodobacterales</taxon>
        <taxon>Roseobacteraceae</taxon>
        <taxon>Tateyamaria</taxon>
    </lineage>
</organism>
<evidence type="ECO:0000313" key="2">
    <source>
        <dbReference type="Proteomes" id="UP000186336"/>
    </source>
</evidence>
<dbReference type="AlphaFoldDB" id="A0A1P8MTF7"/>
<keyword evidence="2" id="KW-1185">Reference proteome</keyword>
<dbReference type="OrthoDB" id="7872328at2"/>
<sequence>MAENVTTIKQQAAKACDRVALGAINDLFQEAMRADWTLHVSRAGIDTLVGRTLGDAAALAWAECSNALQDLRSMSKVDPRILEAAARLNDLMPPEIPEDISLGRHSAELVNRAKAIRKADSELAELIQTMGLLINIYEANRQLIMARPAA</sequence>
<accession>A0A1P8MTF7</accession>
<reference evidence="1 2" key="1">
    <citation type="submission" date="2017-01" db="EMBL/GenBank/DDBJ databases">
        <title>Complete genome of Tateyamaria omphalii DOK1-4 isolated from seawater in Dokdo.</title>
        <authorList>
            <person name="Kim J.H."/>
            <person name="Chi W.-J."/>
        </authorList>
    </citation>
    <scope>NUCLEOTIDE SEQUENCE [LARGE SCALE GENOMIC DNA]</scope>
    <source>
        <strain evidence="1 2">DOK1-4</strain>
    </source>
</reference>
<name>A0A1P8MTF7_9RHOB</name>
<dbReference type="KEGG" id="tom:BWR18_06485"/>